<comment type="function">
    <text evidence="8">Putative transcription factor required for axon growth and guidance in the central and peripheral nervous systems. Repels CNS axons away from the midline by promoting the expression of the midline repellent sli and its receptor robo.</text>
</comment>
<gene>
    <name evidence="10" type="ORF">HZH66_010046</name>
</gene>
<dbReference type="Gene3D" id="3.30.710.10">
    <property type="entry name" value="Potassium Channel Kv1.1, Chain A"/>
    <property type="match status" value="1"/>
</dbReference>
<organism evidence="10 11">
    <name type="scientific">Vespula vulgaris</name>
    <name type="common">Yellow jacket</name>
    <name type="synonym">Wasp</name>
    <dbReference type="NCBI Taxonomy" id="7454"/>
    <lineage>
        <taxon>Eukaryota</taxon>
        <taxon>Metazoa</taxon>
        <taxon>Ecdysozoa</taxon>
        <taxon>Arthropoda</taxon>
        <taxon>Hexapoda</taxon>
        <taxon>Insecta</taxon>
        <taxon>Pterygota</taxon>
        <taxon>Neoptera</taxon>
        <taxon>Endopterygota</taxon>
        <taxon>Hymenoptera</taxon>
        <taxon>Apocrita</taxon>
        <taxon>Aculeata</taxon>
        <taxon>Vespoidea</taxon>
        <taxon>Vespidae</taxon>
        <taxon>Vespinae</taxon>
        <taxon>Vespula</taxon>
    </lineage>
</organism>
<keyword evidence="4" id="KW-0524">Neurogenesis</keyword>
<evidence type="ECO:0000256" key="7">
    <source>
        <dbReference type="ARBA" id="ARBA00023242"/>
    </source>
</evidence>
<dbReference type="EMBL" id="JACSEA010000011">
    <property type="protein sequence ID" value="KAF7388909.1"/>
    <property type="molecule type" value="Genomic_DNA"/>
</dbReference>
<keyword evidence="7" id="KW-0539">Nucleus</keyword>
<dbReference type="SUPFAM" id="SSF54695">
    <property type="entry name" value="POZ domain"/>
    <property type="match status" value="1"/>
</dbReference>
<keyword evidence="6" id="KW-0804">Transcription</keyword>
<protein>
    <recommendedName>
        <fullName evidence="9">BTB domain-containing protein</fullName>
    </recommendedName>
</protein>
<dbReference type="GO" id="GO:0007464">
    <property type="term" value="P:R3/R4 cell fate commitment"/>
    <property type="evidence" value="ECO:0007669"/>
    <property type="project" value="UniProtKB-ARBA"/>
</dbReference>
<sequence length="691" mass="78872">MVENSNHCVLEWAGHAGYVAERFSGLLARQAFVDVTLICEDQKLRVHKLVLASNSTYFEEILQQDLGQEPIILLRDLNFEVLKAMVEFMYCGETTISHENLPSLLTASKIFKVWVKELAYIIDTVMETQNYSSAIENVPQLHETDNELNHKNNNFKINGKNDVISTKHNSDNTFKHTLYEDSYDIESNNLQQSVTDYLLMEDIKEKIQDESCNTSICDKSKEMLDSYMKMNNVKKNDEILEKVKEVQPLLYEQCCDVLDLNIPEKFSAISPQTRAQEVKLDVAQNFVDSTTDKIGKCIKVYTHKKRKPVIDIKNELTHLNDLVPKLSPTNSIDLSDTPSSNTSIPVTLLTPLDMECAEYLFSLDNENMQSVAEGLINEQRSLMKCKDINECALNVHKNNVNKKDNLDLKAINDKVQETEKPVLRRSVRLNQQESEDITNNGISIQQSAIAEKLLEKTNFPNKIESFAKGKRRIKENNRKDQNVINIARCNRKCFNNLRTQKNASKTIVKKNINKSDQKSKTNNRLKCEMSTDDIDTLKISMRSSPLRQNTVGYISRALWGDMSDIIERNNDIMDLADYSPDGEIPFAVGLLPLRTALEKMQAMTDYQPRKTRSSVAPMKQEINHLKRKNSSLDSTVLAKKQNIGSIVQDNKTNTVCHIQIRAAPSHYIKNRKKFLTEHVTTLGSATIVNRQ</sequence>
<comment type="caution">
    <text evidence="10">The sequence shown here is derived from an EMBL/GenBank/DDBJ whole genome shotgun (WGS) entry which is preliminary data.</text>
</comment>
<dbReference type="GO" id="GO:0006357">
    <property type="term" value="P:regulation of transcription by RNA polymerase II"/>
    <property type="evidence" value="ECO:0007669"/>
    <property type="project" value="TreeGrafter"/>
</dbReference>
<dbReference type="GO" id="GO:0048813">
    <property type="term" value="P:dendrite morphogenesis"/>
    <property type="evidence" value="ECO:0007669"/>
    <property type="project" value="UniProtKB-ARBA"/>
</dbReference>
<keyword evidence="3" id="KW-0221">Differentiation</keyword>
<evidence type="ECO:0000256" key="8">
    <source>
        <dbReference type="ARBA" id="ARBA00037382"/>
    </source>
</evidence>
<feature type="domain" description="BTB" evidence="9">
    <location>
        <begin position="33"/>
        <end position="98"/>
    </location>
</feature>
<dbReference type="PANTHER" id="PTHR23110">
    <property type="entry name" value="BTB DOMAIN TRANSCRIPTION FACTOR"/>
    <property type="match status" value="1"/>
</dbReference>
<evidence type="ECO:0000259" key="9">
    <source>
        <dbReference type="PROSITE" id="PS50097"/>
    </source>
</evidence>
<keyword evidence="2" id="KW-0217">Developmental protein</keyword>
<evidence type="ECO:0000256" key="6">
    <source>
        <dbReference type="ARBA" id="ARBA00023163"/>
    </source>
</evidence>
<dbReference type="PANTHER" id="PTHR23110:SF111">
    <property type="entry name" value="LONGITUDINALS LACKING PROTEIN, ISOFORMS F_I_K_T"/>
    <property type="match status" value="1"/>
</dbReference>
<keyword evidence="5" id="KW-0805">Transcription regulation</keyword>
<evidence type="ECO:0000313" key="11">
    <source>
        <dbReference type="Proteomes" id="UP000614350"/>
    </source>
</evidence>
<reference evidence="10" key="1">
    <citation type="journal article" date="2020" name="G3 (Bethesda)">
        <title>High-Quality Assemblies for Three Invasive Social Wasps from the &lt;i&gt;Vespula&lt;/i&gt; Genus.</title>
        <authorList>
            <person name="Harrop T.W.R."/>
            <person name="Guhlin J."/>
            <person name="McLaughlin G.M."/>
            <person name="Permina E."/>
            <person name="Stockwell P."/>
            <person name="Gilligan J."/>
            <person name="Le Lec M.F."/>
            <person name="Gruber M.A.M."/>
            <person name="Quinn O."/>
            <person name="Lovegrove M."/>
            <person name="Duncan E.J."/>
            <person name="Remnant E.J."/>
            <person name="Van Eeckhoven J."/>
            <person name="Graham B."/>
            <person name="Knapp R.A."/>
            <person name="Langford K.W."/>
            <person name="Kronenberg Z."/>
            <person name="Press M.O."/>
            <person name="Eacker S.M."/>
            <person name="Wilson-Rankin E.E."/>
            <person name="Purcell J."/>
            <person name="Lester P.J."/>
            <person name="Dearden P.K."/>
        </authorList>
    </citation>
    <scope>NUCLEOTIDE SEQUENCE</scope>
    <source>
        <strain evidence="10">Marl-1</strain>
    </source>
</reference>
<dbReference type="InterPro" id="IPR011333">
    <property type="entry name" value="SKP1/BTB/POZ_sf"/>
</dbReference>
<evidence type="ECO:0000256" key="2">
    <source>
        <dbReference type="ARBA" id="ARBA00022473"/>
    </source>
</evidence>
<dbReference type="CDD" id="cd18315">
    <property type="entry name" value="BTB_POZ_BAB-like"/>
    <property type="match status" value="1"/>
</dbReference>
<evidence type="ECO:0000256" key="3">
    <source>
        <dbReference type="ARBA" id="ARBA00022782"/>
    </source>
</evidence>
<accession>A0A834MYZ0</accession>
<evidence type="ECO:0000313" key="10">
    <source>
        <dbReference type="EMBL" id="KAF7388909.1"/>
    </source>
</evidence>
<dbReference type="GO" id="GO:0045476">
    <property type="term" value="P:nurse cell apoptotic process"/>
    <property type="evidence" value="ECO:0007669"/>
    <property type="project" value="UniProtKB-ARBA"/>
</dbReference>
<keyword evidence="11" id="KW-1185">Reference proteome</keyword>
<dbReference type="PROSITE" id="PS50097">
    <property type="entry name" value="BTB"/>
    <property type="match status" value="1"/>
</dbReference>
<dbReference type="GO" id="GO:0008406">
    <property type="term" value="P:gonad development"/>
    <property type="evidence" value="ECO:0007669"/>
    <property type="project" value="UniProtKB-ARBA"/>
</dbReference>
<name>A0A834MYZ0_VESVU</name>
<dbReference type="Proteomes" id="UP000614350">
    <property type="component" value="Unassembled WGS sequence"/>
</dbReference>
<evidence type="ECO:0000256" key="4">
    <source>
        <dbReference type="ARBA" id="ARBA00022902"/>
    </source>
</evidence>
<dbReference type="GO" id="GO:0035167">
    <property type="term" value="P:larval lymph gland hemopoiesis"/>
    <property type="evidence" value="ECO:0007669"/>
    <property type="project" value="UniProtKB-ARBA"/>
</dbReference>
<evidence type="ECO:0000256" key="5">
    <source>
        <dbReference type="ARBA" id="ARBA00023015"/>
    </source>
</evidence>
<dbReference type="GO" id="GO:0016199">
    <property type="term" value="P:axon midline choice point recognition"/>
    <property type="evidence" value="ECO:0007669"/>
    <property type="project" value="UniProtKB-ARBA"/>
</dbReference>
<dbReference type="InterPro" id="IPR051095">
    <property type="entry name" value="Dros_DevTransReg"/>
</dbReference>
<dbReference type="Pfam" id="PF00651">
    <property type="entry name" value="BTB"/>
    <property type="match status" value="1"/>
</dbReference>
<dbReference type="GO" id="GO:0007526">
    <property type="term" value="P:larval somatic muscle development"/>
    <property type="evidence" value="ECO:0007669"/>
    <property type="project" value="UniProtKB-ARBA"/>
</dbReference>
<proteinExistence type="predicted"/>
<dbReference type="GO" id="GO:0045467">
    <property type="term" value="P:R7 cell development"/>
    <property type="evidence" value="ECO:0007669"/>
    <property type="project" value="UniProtKB-ARBA"/>
</dbReference>
<dbReference type="AlphaFoldDB" id="A0A834MYZ0"/>
<comment type="subcellular location">
    <subcellularLocation>
        <location evidence="1">Nucleus</location>
    </subcellularLocation>
</comment>
<dbReference type="InterPro" id="IPR000210">
    <property type="entry name" value="BTB/POZ_dom"/>
</dbReference>
<evidence type="ECO:0000256" key="1">
    <source>
        <dbReference type="ARBA" id="ARBA00004123"/>
    </source>
</evidence>
<dbReference type="SMART" id="SM00225">
    <property type="entry name" value="BTB"/>
    <property type="match status" value="1"/>
</dbReference>
<dbReference type="GO" id="GO:0005634">
    <property type="term" value="C:nucleus"/>
    <property type="evidence" value="ECO:0007669"/>
    <property type="project" value="UniProtKB-SubCell"/>
</dbReference>